<evidence type="ECO:0000313" key="3">
    <source>
        <dbReference type="Proteomes" id="UP001149140"/>
    </source>
</evidence>
<dbReference type="AlphaFoldDB" id="A0A9X3S378"/>
<dbReference type="EC" id="2.3.1.-" evidence="2"/>
<dbReference type="Proteomes" id="UP001149140">
    <property type="component" value="Unassembled WGS sequence"/>
</dbReference>
<sequence>MIEHEDGFADFAAIIDDEVDPFGLDDVAIEWRTKTHHTVQRDAAGRPIAHVGLLVAEVAVGEQTIEVVGVGGVIVTHSQRGKGLLRPLLEAALSRDLGPERAMLWCTAANAGIYARLGFEHITAPVTVEQAAGQYVMPMPTMWKPLRHGATWPAGEVRVPGLPF</sequence>
<dbReference type="Pfam" id="PF13527">
    <property type="entry name" value="Acetyltransf_9"/>
    <property type="match status" value="1"/>
</dbReference>
<evidence type="ECO:0000259" key="1">
    <source>
        <dbReference type="PROSITE" id="PS51186"/>
    </source>
</evidence>
<organism evidence="2 3">
    <name type="scientific">Solirubrobacter ginsenosidimutans</name>
    <dbReference type="NCBI Taxonomy" id="490573"/>
    <lineage>
        <taxon>Bacteria</taxon>
        <taxon>Bacillati</taxon>
        <taxon>Actinomycetota</taxon>
        <taxon>Thermoleophilia</taxon>
        <taxon>Solirubrobacterales</taxon>
        <taxon>Solirubrobacteraceae</taxon>
        <taxon>Solirubrobacter</taxon>
    </lineage>
</organism>
<gene>
    <name evidence="2" type="ORF">OM076_23060</name>
</gene>
<dbReference type="SUPFAM" id="SSF55729">
    <property type="entry name" value="Acyl-CoA N-acyltransferases (Nat)"/>
    <property type="match status" value="1"/>
</dbReference>
<proteinExistence type="predicted"/>
<dbReference type="InterPro" id="IPR000182">
    <property type="entry name" value="GNAT_dom"/>
</dbReference>
<dbReference type="PROSITE" id="PS51186">
    <property type="entry name" value="GNAT"/>
    <property type="match status" value="1"/>
</dbReference>
<dbReference type="InterPro" id="IPR016181">
    <property type="entry name" value="Acyl_CoA_acyltransferase"/>
</dbReference>
<reference evidence="2" key="1">
    <citation type="submission" date="2022-10" db="EMBL/GenBank/DDBJ databases">
        <title>The WGS of Solirubrobacter ginsenosidimutans DSM 21036.</title>
        <authorList>
            <person name="Jiang Z."/>
        </authorList>
    </citation>
    <scope>NUCLEOTIDE SEQUENCE</scope>
    <source>
        <strain evidence="2">DSM 21036</strain>
    </source>
</reference>
<keyword evidence="3" id="KW-1185">Reference proteome</keyword>
<accession>A0A9X3S378</accession>
<dbReference type="EMBL" id="JAPDOD010000023">
    <property type="protein sequence ID" value="MDA0163172.1"/>
    <property type="molecule type" value="Genomic_DNA"/>
</dbReference>
<keyword evidence="2" id="KW-0808">Transferase</keyword>
<evidence type="ECO:0000313" key="2">
    <source>
        <dbReference type="EMBL" id="MDA0163172.1"/>
    </source>
</evidence>
<keyword evidence="2" id="KW-0012">Acyltransferase</keyword>
<feature type="domain" description="N-acetyltransferase" evidence="1">
    <location>
        <begin position="1"/>
        <end position="147"/>
    </location>
</feature>
<dbReference type="RefSeq" id="WP_270042415.1">
    <property type="nucleotide sequence ID" value="NZ_JAPDOD010000023.1"/>
</dbReference>
<comment type="caution">
    <text evidence="2">The sequence shown here is derived from an EMBL/GenBank/DDBJ whole genome shotgun (WGS) entry which is preliminary data.</text>
</comment>
<protein>
    <submittedName>
        <fullName evidence="2">GNAT family N-acetyltransferase</fullName>
        <ecNumber evidence="2">2.3.1.-</ecNumber>
    </submittedName>
</protein>
<dbReference type="Gene3D" id="3.40.630.30">
    <property type="match status" value="1"/>
</dbReference>
<name>A0A9X3S378_9ACTN</name>
<dbReference type="GO" id="GO:0016747">
    <property type="term" value="F:acyltransferase activity, transferring groups other than amino-acyl groups"/>
    <property type="evidence" value="ECO:0007669"/>
    <property type="project" value="InterPro"/>
</dbReference>